<protein>
    <recommendedName>
        <fullName evidence="3">Acetyltransferase (GNAT) family protein</fullName>
    </recommendedName>
</protein>
<name>A0A2T5J0U0_9GAMM</name>
<gene>
    <name evidence="1" type="ORF">C8N29_10450</name>
</gene>
<keyword evidence="2" id="KW-1185">Reference proteome</keyword>
<evidence type="ECO:0008006" key="3">
    <source>
        <dbReference type="Google" id="ProtNLM"/>
    </source>
</evidence>
<proteinExistence type="predicted"/>
<dbReference type="OrthoDB" id="333393at2"/>
<reference evidence="1 2" key="1">
    <citation type="submission" date="2018-04" db="EMBL/GenBank/DDBJ databases">
        <title>Genomic Encyclopedia of Archaeal and Bacterial Type Strains, Phase II (KMG-II): from individual species to whole genera.</title>
        <authorList>
            <person name="Goeker M."/>
        </authorList>
    </citation>
    <scope>NUCLEOTIDE SEQUENCE [LARGE SCALE GENOMIC DNA]</scope>
    <source>
        <strain evidence="1 2">DSM 5822</strain>
    </source>
</reference>
<accession>A0A2T5J0U0</accession>
<dbReference type="RefSeq" id="WP_107865017.1">
    <property type="nucleotide sequence ID" value="NZ_QAON01000004.1"/>
</dbReference>
<dbReference type="Proteomes" id="UP000244223">
    <property type="component" value="Unassembled WGS sequence"/>
</dbReference>
<sequence length="281" mass="32651">MKAQTNTPKLNAKYYPLHKIDVHDIRQMYGIYSQYYENTSWDIFLRDLSKKTGAFILTCPKEQRIVGFSTIVTSDLMVKGEKARAVFSGDTIIERAYWGSRALQVAFYKFVVLEKARHPRQTLYWLLISKGFKTYLLLANNFTTYYPNPSNTHGYLADVVDDYCQQMFADYYDAEKRVLDFGHDYQCLKGDVAEIDDTLRHQNRKIRFFEECNPEWRRGTELPCVGVLDLENLGKYVLKYLSKASSKGRRDALNVEPQTTSRAEVHPLRAPVLVSPIQRRA</sequence>
<evidence type="ECO:0000313" key="1">
    <source>
        <dbReference type="EMBL" id="PTQ90012.1"/>
    </source>
</evidence>
<dbReference type="EMBL" id="QAON01000004">
    <property type="protein sequence ID" value="PTQ90012.1"/>
    <property type="molecule type" value="Genomic_DNA"/>
</dbReference>
<evidence type="ECO:0000313" key="2">
    <source>
        <dbReference type="Proteomes" id="UP000244223"/>
    </source>
</evidence>
<comment type="caution">
    <text evidence="1">The sequence shown here is derived from an EMBL/GenBank/DDBJ whole genome shotgun (WGS) entry which is preliminary data.</text>
</comment>
<organism evidence="1 2">
    <name type="scientific">Agitococcus lubricus</name>
    <dbReference type="NCBI Taxonomy" id="1077255"/>
    <lineage>
        <taxon>Bacteria</taxon>
        <taxon>Pseudomonadati</taxon>
        <taxon>Pseudomonadota</taxon>
        <taxon>Gammaproteobacteria</taxon>
        <taxon>Moraxellales</taxon>
        <taxon>Moraxellaceae</taxon>
        <taxon>Agitococcus</taxon>
    </lineage>
</organism>
<dbReference type="AlphaFoldDB" id="A0A2T5J0U0"/>